<dbReference type="PANTHER" id="PTHR47170">
    <property type="entry name" value="MALONYL-COA ACP TRANSACYLASE, ACP-BINDING"/>
    <property type="match status" value="1"/>
</dbReference>
<evidence type="ECO:0000313" key="4">
    <source>
        <dbReference type="Proteomes" id="UP000002009"/>
    </source>
</evidence>
<dbReference type="OrthoDB" id="497333at2759"/>
<dbReference type="InterPro" id="IPR001227">
    <property type="entry name" value="Ac_transferase_dom_sf"/>
</dbReference>
<name>C1FI78_MICCC</name>
<dbReference type="OMA" id="AMCETAN"/>
<feature type="domain" description="Malonyl-CoA:ACP transacylase (MAT)" evidence="2">
    <location>
        <begin position="66"/>
        <end position="360"/>
    </location>
</feature>
<feature type="region of interest" description="Disordered" evidence="1">
    <location>
        <begin position="1"/>
        <end position="65"/>
    </location>
</feature>
<dbReference type="PANTHER" id="PTHR47170:SF2">
    <property type="entry name" value="MALONYL-COA:ACP TRANSACYLASE (MAT) DOMAIN-CONTAINING PROTEIN"/>
    <property type="match status" value="1"/>
</dbReference>
<dbReference type="RefSeq" id="XP_002508689.1">
    <property type="nucleotide sequence ID" value="XM_002508643.1"/>
</dbReference>
<protein>
    <recommendedName>
        <fullName evidence="2">Malonyl-CoA:ACP transacylase (MAT) domain-containing protein</fullName>
    </recommendedName>
</protein>
<feature type="compositionally biased region" description="Low complexity" evidence="1">
    <location>
        <begin position="20"/>
        <end position="38"/>
    </location>
</feature>
<evidence type="ECO:0000256" key="1">
    <source>
        <dbReference type="SAM" id="MobiDB-lite"/>
    </source>
</evidence>
<evidence type="ECO:0000313" key="3">
    <source>
        <dbReference type="EMBL" id="ACO69947.1"/>
    </source>
</evidence>
<dbReference type="Gene3D" id="3.30.70.250">
    <property type="entry name" value="Malonyl-CoA ACP transacylase, ACP-binding"/>
    <property type="match status" value="1"/>
</dbReference>
<reference evidence="3 4" key="1">
    <citation type="journal article" date="2009" name="Science">
        <title>Green evolution and dynamic adaptations revealed by genomes of the marine picoeukaryotes Micromonas.</title>
        <authorList>
            <person name="Worden A.Z."/>
            <person name="Lee J.H."/>
            <person name="Mock T."/>
            <person name="Rouze P."/>
            <person name="Simmons M.P."/>
            <person name="Aerts A.L."/>
            <person name="Allen A.E."/>
            <person name="Cuvelier M.L."/>
            <person name="Derelle E."/>
            <person name="Everett M.V."/>
            <person name="Foulon E."/>
            <person name="Grimwood J."/>
            <person name="Gundlach H."/>
            <person name="Henrissat B."/>
            <person name="Napoli C."/>
            <person name="McDonald S.M."/>
            <person name="Parker M.S."/>
            <person name="Rombauts S."/>
            <person name="Salamov A."/>
            <person name="Von Dassow P."/>
            <person name="Badger J.H."/>
            <person name="Coutinho P.M."/>
            <person name="Demir E."/>
            <person name="Dubchak I."/>
            <person name="Gentemann C."/>
            <person name="Eikrem W."/>
            <person name="Gready J.E."/>
            <person name="John U."/>
            <person name="Lanier W."/>
            <person name="Lindquist E.A."/>
            <person name="Lucas S."/>
            <person name="Mayer K.F."/>
            <person name="Moreau H."/>
            <person name="Not F."/>
            <person name="Otillar R."/>
            <person name="Panaud O."/>
            <person name="Pangilinan J."/>
            <person name="Paulsen I."/>
            <person name="Piegu B."/>
            <person name="Poliakov A."/>
            <person name="Robbens S."/>
            <person name="Schmutz J."/>
            <person name="Toulza E."/>
            <person name="Wyss T."/>
            <person name="Zelensky A."/>
            <person name="Zhou K."/>
            <person name="Armbrust E.V."/>
            <person name="Bhattacharya D."/>
            <person name="Goodenough U.W."/>
            <person name="Van de Peer Y."/>
            <person name="Grigoriev I.V."/>
        </authorList>
    </citation>
    <scope>NUCLEOTIDE SEQUENCE [LARGE SCALE GENOMIC DNA]</scope>
    <source>
        <strain evidence="4">RCC299 / NOUM17</strain>
    </source>
</reference>
<accession>C1FI78</accession>
<dbReference type="InParanoid" id="C1FI78"/>
<dbReference type="InterPro" id="IPR014043">
    <property type="entry name" value="Acyl_transferase_dom"/>
</dbReference>
<dbReference type="AlphaFoldDB" id="C1FI78"/>
<dbReference type="KEGG" id="mis:MICPUN_86044"/>
<dbReference type="eggNOG" id="KOG2926">
    <property type="taxonomic scope" value="Eukaryota"/>
</dbReference>
<dbReference type="STRING" id="296587.C1FI78"/>
<dbReference type="Proteomes" id="UP000002009">
    <property type="component" value="Chromosome 10"/>
</dbReference>
<dbReference type="GeneID" id="8246695"/>
<proteinExistence type="predicted"/>
<dbReference type="InterPro" id="IPR016035">
    <property type="entry name" value="Acyl_Trfase/lysoPLipase"/>
</dbReference>
<dbReference type="Pfam" id="PF00698">
    <property type="entry name" value="Acyl_transf_1"/>
    <property type="match status" value="1"/>
</dbReference>
<sequence>MASKLTIKPALDIASKPTDASANSSSSSSVKPPAASSAGGVEPKPSAEYAPPSANDGDDDSPVAFLFPGQGSQAVGMLRSVADVPAVKEMCDKAKEILGYDLLDVCVNGPKEKLDATEFAQPALFVAGLAAVEKLRIDSPAVVDSCASCAGLSLGEYTALVFAGAMTFEEGLRVVKVRAESMAAAAKVGDHGMLSVVGLKDDALEECVVAAKKACGDGVVCEIANKLFPTGRVVSGDKRALDEVTKLATAKGAMKCAMLAVSGAFHTERMESARAALVQALNDVNFQPTRMPVYSNVSGAPFYSHNIIPSLLAEQLVQPVLWEDTVRAMIAAGKTEMYELGPKAQIKSMAKRIDAEVWKKFKNVDVSV</sequence>
<dbReference type="SUPFAM" id="SSF55048">
    <property type="entry name" value="Probable ACP-binding domain of malonyl-CoA ACP transacylase"/>
    <property type="match status" value="1"/>
</dbReference>
<gene>
    <name evidence="3" type="ORF">MICPUN_86044</name>
</gene>
<dbReference type="SUPFAM" id="SSF52151">
    <property type="entry name" value="FabD/lysophospholipase-like"/>
    <property type="match status" value="1"/>
</dbReference>
<dbReference type="GO" id="GO:0016740">
    <property type="term" value="F:transferase activity"/>
    <property type="evidence" value="ECO:0007669"/>
    <property type="project" value="InterPro"/>
</dbReference>
<dbReference type="InterPro" id="IPR016036">
    <property type="entry name" value="Malonyl_transacylase_ACP-bd"/>
</dbReference>
<dbReference type="Gene3D" id="3.40.366.10">
    <property type="entry name" value="Malonyl-Coenzyme A Acyl Carrier Protein, domain 2"/>
    <property type="match status" value="1"/>
</dbReference>
<evidence type="ECO:0000259" key="2">
    <source>
        <dbReference type="SMART" id="SM00827"/>
    </source>
</evidence>
<organism evidence="3 4">
    <name type="scientific">Micromonas commoda (strain RCC299 / NOUM17 / CCMP2709)</name>
    <name type="common">Picoplanktonic green alga</name>
    <dbReference type="NCBI Taxonomy" id="296587"/>
    <lineage>
        <taxon>Eukaryota</taxon>
        <taxon>Viridiplantae</taxon>
        <taxon>Chlorophyta</taxon>
        <taxon>Mamiellophyceae</taxon>
        <taxon>Mamiellales</taxon>
        <taxon>Mamiellaceae</taxon>
        <taxon>Micromonas</taxon>
    </lineage>
</organism>
<dbReference type="InterPro" id="IPR052760">
    <property type="entry name" value="Mitochondrial_malonyltrans"/>
</dbReference>
<dbReference type="EMBL" id="CP001576">
    <property type="protein sequence ID" value="ACO69947.1"/>
    <property type="molecule type" value="Genomic_DNA"/>
</dbReference>
<dbReference type="SMART" id="SM00827">
    <property type="entry name" value="PKS_AT"/>
    <property type="match status" value="1"/>
</dbReference>
<keyword evidence="4" id="KW-1185">Reference proteome</keyword>